<protein>
    <submittedName>
        <fullName evidence="1">Uncharacterized protein</fullName>
    </submittedName>
</protein>
<proteinExistence type="predicted"/>
<comment type="caution">
    <text evidence="1">The sequence shown here is derived from an EMBL/GenBank/DDBJ whole genome shotgun (WGS) entry which is preliminary data.</text>
</comment>
<gene>
    <name evidence="1" type="ORF">HID58_022532</name>
</gene>
<name>A0ABQ8CZJ5_BRANA</name>
<keyword evidence="2" id="KW-1185">Reference proteome</keyword>
<reference evidence="1 2" key="1">
    <citation type="submission" date="2021-05" db="EMBL/GenBank/DDBJ databases">
        <title>Genome Assembly of Synthetic Allotetraploid Brassica napus Reveals Homoeologous Exchanges between Subgenomes.</title>
        <authorList>
            <person name="Davis J.T."/>
        </authorList>
    </citation>
    <scope>NUCLEOTIDE SEQUENCE [LARGE SCALE GENOMIC DNA]</scope>
    <source>
        <strain evidence="2">cv. Da-Ae</strain>
        <tissue evidence="1">Seedling</tissue>
    </source>
</reference>
<dbReference type="Proteomes" id="UP000824890">
    <property type="component" value="Unassembled WGS sequence"/>
</dbReference>
<dbReference type="EMBL" id="JAGKQM010000006">
    <property type="protein sequence ID" value="KAH0922514.1"/>
    <property type="molecule type" value="Genomic_DNA"/>
</dbReference>
<accession>A0ABQ8CZJ5</accession>
<evidence type="ECO:0000313" key="1">
    <source>
        <dbReference type="EMBL" id="KAH0922514.1"/>
    </source>
</evidence>
<evidence type="ECO:0000313" key="2">
    <source>
        <dbReference type="Proteomes" id="UP000824890"/>
    </source>
</evidence>
<feature type="non-terminal residue" evidence="1">
    <location>
        <position position="1"/>
    </location>
</feature>
<organism evidence="1 2">
    <name type="scientific">Brassica napus</name>
    <name type="common">Rape</name>
    <dbReference type="NCBI Taxonomy" id="3708"/>
    <lineage>
        <taxon>Eukaryota</taxon>
        <taxon>Viridiplantae</taxon>
        <taxon>Streptophyta</taxon>
        <taxon>Embryophyta</taxon>
        <taxon>Tracheophyta</taxon>
        <taxon>Spermatophyta</taxon>
        <taxon>Magnoliopsida</taxon>
        <taxon>eudicotyledons</taxon>
        <taxon>Gunneridae</taxon>
        <taxon>Pentapetalae</taxon>
        <taxon>rosids</taxon>
        <taxon>malvids</taxon>
        <taxon>Brassicales</taxon>
        <taxon>Brassicaceae</taxon>
        <taxon>Brassiceae</taxon>
        <taxon>Brassica</taxon>
    </lineage>
</organism>
<sequence>SWWPASPIWFKHPFRGFQIFETLGRFDQHHIPEIARLSLENPITVVITLPCSMI</sequence>